<evidence type="ECO:0000256" key="1">
    <source>
        <dbReference type="SAM" id="Phobius"/>
    </source>
</evidence>
<dbReference type="EMBL" id="JTHE03000005">
    <property type="protein sequence ID" value="MCM1981385.1"/>
    <property type="molecule type" value="Genomic_DNA"/>
</dbReference>
<accession>A0ABD4SZ56</accession>
<feature type="transmembrane region" description="Helical" evidence="1">
    <location>
        <begin position="7"/>
        <end position="30"/>
    </location>
</feature>
<sequence>MNTLKKQILWGLGGTVVATLGLGLGLSYVVNSSLQQLEKRPDAILPNQTAPNTTLP</sequence>
<keyword evidence="1" id="KW-0472">Membrane</keyword>
<evidence type="ECO:0000313" key="3">
    <source>
        <dbReference type="Proteomes" id="UP000031561"/>
    </source>
</evidence>
<proteinExistence type="predicted"/>
<keyword evidence="3" id="KW-1185">Reference proteome</keyword>
<dbReference type="AlphaFoldDB" id="A0ABD4SZ56"/>
<name>A0ABD4SZ56_9CYAN</name>
<reference evidence="2 3" key="1">
    <citation type="journal article" date="2015" name="Genome Announc.">
        <title>Draft Genome Sequence of Filamentous Marine Cyanobacterium Lyngbya confervoides Strain BDU141951.</title>
        <authorList>
            <person name="Chandrababunaidu M.M."/>
            <person name="Sen D."/>
            <person name="Tripathy S."/>
        </authorList>
    </citation>
    <scope>NUCLEOTIDE SEQUENCE [LARGE SCALE GENOMIC DNA]</scope>
    <source>
        <strain evidence="2 3">BDU141951</strain>
    </source>
</reference>
<organism evidence="2 3">
    <name type="scientific">Lyngbya confervoides BDU141951</name>
    <dbReference type="NCBI Taxonomy" id="1574623"/>
    <lineage>
        <taxon>Bacteria</taxon>
        <taxon>Bacillati</taxon>
        <taxon>Cyanobacteriota</taxon>
        <taxon>Cyanophyceae</taxon>
        <taxon>Oscillatoriophycideae</taxon>
        <taxon>Oscillatoriales</taxon>
        <taxon>Microcoleaceae</taxon>
        <taxon>Lyngbya</taxon>
    </lineage>
</organism>
<keyword evidence="1" id="KW-1133">Transmembrane helix</keyword>
<dbReference type="Proteomes" id="UP000031561">
    <property type="component" value="Unassembled WGS sequence"/>
</dbReference>
<dbReference type="RefSeq" id="WP_166278821.1">
    <property type="nucleotide sequence ID" value="NZ_JTHE03000005.1"/>
</dbReference>
<protein>
    <submittedName>
        <fullName evidence="2">Uncharacterized protein</fullName>
    </submittedName>
</protein>
<comment type="caution">
    <text evidence="2">The sequence shown here is derived from an EMBL/GenBank/DDBJ whole genome shotgun (WGS) entry which is preliminary data.</text>
</comment>
<keyword evidence="1" id="KW-0812">Transmembrane</keyword>
<evidence type="ECO:0000313" key="2">
    <source>
        <dbReference type="EMBL" id="MCM1981385.1"/>
    </source>
</evidence>
<gene>
    <name evidence="2" type="ORF">QQ91_0000880</name>
</gene>